<proteinExistence type="predicted"/>
<dbReference type="RefSeq" id="WP_309800560.1">
    <property type="nucleotide sequence ID" value="NZ_BAAAHY010000006.1"/>
</dbReference>
<feature type="signal peptide" evidence="1">
    <location>
        <begin position="1"/>
        <end position="22"/>
    </location>
</feature>
<dbReference type="PROSITE" id="PS51257">
    <property type="entry name" value="PROKAR_LIPOPROTEIN"/>
    <property type="match status" value="1"/>
</dbReference>
<keyword evidence="3" id="KW-1185">Reference proteome</keyword>
<comment type="caution">
    <text evidence="2">The sequence shown here is derived from an EMBL/GenBank/DDBJ whole genome shotgun (WGS) entry which is preliminary data.</text>
</comment>
<sequence length="368" mass="38874">MTRLRPLAGALLPAVSLGLVLAGCSLPADVANAERAAAKVHDALSALPAVQSVLSEVDDGGFDAGIRRYTVVTMDDPVTVAQIQTVVSTWNSLPEGGAEPFPVGKGENLNLKLAAEPTALLMVDPGLREAEITPYAAEWAQNAFDRLPSETKISRKVLNNVPVSTKIVRPGISPSGQAALLERLNLATREDPMLVRIQSGPRSSDQSRVDPPMQPALPATLRGFEAAFAQLAEIDPQNERAFRFRTAPGEKIMVEFTLPAALPPDFKPKADNDLAAITGTAAWPRIQAIMQTVKPAATDLVVGFELPSASIGAFSAAGCPPPKYPAGGQANNVNPGLQDAWLEIQGLPAPTGCPRSDFDARSTQSPWT</sequence>
<evidence type="ECO:0000313" key="3">
    <source>
        <dbReference type="Proteomes" id="UP001185069"/>
    </source>
</evidence>
<evidence type="ECO:0000256" key="1">
    <source>
        <dbReference type="SAM" id="SignalP"/>
    </source>
</evidence>
<evidence type="ECO:0000313" key="2">
    <source>
        <dbReference type="EMBL" id="MDR6271033.1"/>
    </source>
</evidence>
<keyword evidence="1" id="KW-0732">Signal</keyword>
<name>A0ABU1JF86_9MICC</name>
<reference evidence="2 3" key="1">
    <citation type="submission" date="2023-07" db="EMBL/GenBank/DDBJ databases">
        <title>Sequencing the genomes of 1000 actinobacteria strains.</title>
        <authorList>
            <person name="Klenk H.-P."/>
        </authorList>
    </citation>
    <scope>NUCLEOTIDE SEQUENCE [LARGE SCALE GENOMIC DNA]</scope>
    <source>
        <strain evidence="2 3">DSM 14555</strain>
    </source>
</reference>
<feature type="chain" id="PRO_5045960326" description="Lipoprotein" evidence="1">
    <location>
        <begin position="23"/>
        <end position="368"/>
    </location>
</feature>
<dbReference type="Proteomes" id="UP001185069">
    <property type="component" value="Unassembled WGS sequence"/>
</dbReference>
<accession>A0ABU1JF86</accession>
<protein>
    <recommendedName>
        <fullName evidence="4">Lipoprotein</fullName>
    </recommendedName>
</protein>
<evidence type="ECO:0008006" key="4">
    <source>
        <dbReference type="Google" id="ProtNLM"/>
    </source>
</evidence>
<organism evidence="2 3">
    <name type="scientific">Arthrobacter russicus</name>
    <dbReference type="NCBI Taxonomy" id="172040"/>
    <lineage>
        <taxon>Bacteria</taxon>
        <taxon>Bacillati</taxon>
        <taxon>Actinomycetota</taxon>
        <taxon>Actinomycetes</taxon>
        <taxon>Micrococcales</taxon>
        <taxon>Micrococcaceae</taxon>
        <taxon>Arthrobacter</taxon>
    </lineage>
</organism>
<dbReference type="EMBL" id="JAVDQF010000001">
    <property type="protein sequence ID" value="MDR6271033.1"/>
    <property type="molecule type" value="Genomic_DNA"/>
</dbReference>
<gene>
    <name evidence="2" type="ORF">JOE69_003271</name>
</gene>